<evidence type="ECO:0000313" key="10">
    <source>
        <dbReference type="Proteomes" id="UP000316726"/>
    </source>
</evidence>
<evidence type="ECO:0000256" key="8">
    <source>
        <dbReference type="SAM" id="Phobius"/>
    </source>
</evidence>
<evidence type="ECO:0000256" key="6">
    <source>
        <dbReference type="ARBA" id="ARBA00022989"/>
    </source>
</evidence>
<feature type="transmembrane region" description="Helical" evidence="8">
    <location>
        <begin position="222"/>
        <end position="244"/>
    </location>
</feature>
<dbReference type="STRING" id="1764295.A0A5B8MH68"/>
<feature type="transmembrane region" description="Helical" evidence="8">
    <location>
        <begin position="36"/>
        <end position="53"/>
    </location>
</feature>
<evidence type="ECO:0000256" key="2">
    <source>
        <dbReference type="ARBA" id="ARBA00009773"/>
    </source>
</evidence>
<dbReference type="Pfam" id="PF01594">
    <property type="entry name" value="AI-2E_transport"/>
    <property type="match status" value="1"/>
</dbReference>
<evidence type="ECO:0000256" key="5">
    <source>
        <dbReference type="ARBA" id="ARBA00022692"/>
    </source>
</evidence>
<dbReference type="InterPro" id="IPR002549">
    <property type="entry name" value="AI-2E-like"/>
</dbReference>
<dbReference type="GO" id="GO:0055085">
    <property type="term" value="P:transmembrane transport"/>
    <property type="evidence" value="ECO:0007669"/>
    <property type="project" value="TreeGrafter"/>
</dbReference>
<keyword evidence="7 8" id="KW-0472">Membrane</keyword>
<evidence type="ECO:0000256" key="4">
    <source>
        <dbReference type="ARBA" id="ARBA00022475"/>
    </source>
</evidence>
<dbReference type="PANTHER" id="PTHR21716">
    <property type="entry name" value="TRANSMEMBRANE PROTEIN"/>
    <property type="match status" value="1"/>
</dbReference>
<name>A0A5B8MH68_9CHLO</name>
<organism evidence="9 10">
    <name type="scientific">Chloropicon primus</name>
    <dbReference type="NCBI Taxonomy" id="1764295"/>
    <lineage>
        <taxon>Eukaryota</taxon>
        <taxon>Viridiplantae</taxon>
        <taxon>Chlorophyta</taxon>
        <taxon>Chloropicophyceae</taxon>
        <taxon>Chloropicales</taxon>
        <taxon>Chloropicaceae</taxon>
        <taxon>Chloropicon</taxon>
    </lineage>
</organism>
<keyword evidence="10" id="KW-1185">Reference proteome</keyword>
<dbReference type="Proteomes" id="UP000316726">
    <property type="component" value="Chromosome 3"/>
</dbReference>
<feature type="transmembrane region" description="Helical" evidence="8">
    <location>
        <begin position="317"/>
        <end position="335"/>
    </location>
</feature>
<dbReference type="EMBL" id="CP031036">
    <property type="protein sequence ID" value="QDZ19769.1"/>
    <property type="molecule type" value="Genomic_DNA"/>
</dbReference>
<keyword evidence="5 8" id="KW-0812">Transmembrane</keyword>
<comment type="subcellular location">
    <subcellularLocation>
        <location evidence="1">Cell membrane</location>
        <topology evidence="1">Multi-pass membrane protein</topology>
    </subcellularLocation>
</comment>
<reference evidence="9 10" key="1">
    <citation type="submission" date="2018-07" db="EMBL/GenBank/DDBJ databases">
        <title>The complete nuclear genome of the prasinophyte Chloropicon primus (CCMP1205).</title>
        <authorList>
            <person name="Pombert J.-F."/>
            <person name="Otis C."/>
            <person name="Turmel M."/>
            <person name="Lemieux C."/>
        </authorList>
    </citation>
    <scope>NUCLEOTIDE SEQUENCE [LARGE SCALE GENOMIC DNA]</scope>
    <source>
        <strain evidence="9 10">CCMP1205</strain>
    </source>
</reference>
<feature type="transmembrane region" description="Helical" evidence="8">
    <location>
        <begin position="285"/>
        <end position="305"/>
    </location>
</feature>
<feature type="transmembrane region" description="Helical" evidence="8">
    <location>
        <begin position="59"/>
        <end position="80"/>
    </location>
</feature>
<protein>
    <submittedName>
        <fullName evidence="9">Transmembrane TqsA-like protein</fullName>
    </submittedName>
</protein>
<feature type="transmembrane region" description="Helical" evidence="8">
    <location>
        <begin position="250"/>
        <end position="273"/>
    </location>
</feature>
<dbReference type="GO" id="GO:0005886">
    <property type="term" value="C:plasma membrane"/>
    <property type="evidence" value="ECO:0007669"/>
    <property type="project" value="UniProtKB-SubCell"/>
</dbReference>
<comment type="similarity">
    <text evidence="2">Belongs to the autoinducer-2 exporter (AI-2E) (TC 2.A.86) family.</text>
</comment>
<keyword evidence="4" id="KW-1003">Cell membrane</keyword>
<feature type="transmembrane region" description="Helical" evidence="8">
    <location>
        <begin position="92"/>
        <end position="111"/>
    </location>
</feature>
<accession>A0A5B8MH68</accession>
<evidence type="ECO:0000256" key="3">
    <source>
        <dbReference type="ARBA" id="ARBA00022448"/>
    </source>
</evidence>
<evidence type="ECO:0000256" key="7">
    <source>
        <dbReference type="ARBA" id="ARBA00023136"/>
    </source>
</evidence>
<proteinExistence type="inferred from homology"/>
<keyword evidence="6 8" id="KW-1133">Transmembrane helix</keyword>
<sequence>MRDAGSFQNGGDHQFEVASLLHEPSSSLRTITQTKLQTASLVTLTVILIGFALHWLRPVLVPLIIAVAVSYVFIPILDLLTMNLRMPKSVAVLFTLVFGSSGFGFLLWLVVSSVRQLTSKHNMKLYEQSVSNLFVKTNSFFERLIHKGGLVENAVDAVQDLPAGEMVLGFGNQILTMLLELSELGFLVLIFTIYILQAYKPKTSNQFRVGQMAIIESRIKKYLFIKTCLSILMGLSAGLILLLLGVKYVGLVILLNFMFNYIPNVGPTIATLIPIPFMILAEFNWFPIIMALVLPTVAHLVIGSIIEPNLMGNQLELHPITVMLGLIFWGMLWGLPGMFMSAPLTALCKICFESIDFTAPIARILAGDLGSFGEKIEME</sequence>
<keyword evidence="3" id="KW-0813">Transport</keyword>
<feature type="transmembrane region" description="Helical" evidence="8">
    <location>
        <begin position="174"/>
        <end position="196"/>
    </location>
</feature>
<gene>
    <name evidence="9" type="ORF">A3770_03p22870</name>
</gene>
<evidence type="ECO:0000256" key="1">
    <source>
        <dbReference type="ARBA" id="ARBA00004651"/>
    </source>
</evidence>
<dbReference type="PANTHER" id="PTHR21716:SF53">
    <property type="entry name" value="PERMEASE PERM-RELATED"/>
    <property type="match status" value="1"/>
</dbReference>
<evidence type="ECO:0000313" key="9">
    <source>
        <dbReference type="EMBL" id="QDZ19769.1"/>
    </source>
</evidence>
<dbReference type="OrthoDB" id="567902at2759"/>
<dbReference type="AlphaFoldDB" id="A0A5B8MH68"/>